<evidence type="ECO:0000313" key="3">
    <source>
        <dbReference type="Proteomes" id="UP000199031"/>
    </source>
</evidence>
<name>A0A1I5Z0K7_9BACT</name>
<keyword evidence="3" id="KW-1185">Reference proteome</keyword>
<dbReference type="RefSeq" id="WP_090662421.1">
    <property type="nucleotide sequence ID" value="NZ_FOXQ01000015.1"/>
</dbReference>
<dbReference type="Proteomes" id="UP000199031">
    <property type="component" value="Unassembled WGS sequence"/>
</dbReference>
<protein>
    <submittedName>
        <fullName evidence="2">Uncharacterized protein</fullName>
    </submittedName>
</protein>
<feature type="chain" id="PRO_5011647892" evidence="1">
    <location>
        <begin position="25"/>
        <end position="123"/>
    </location>
</feature>
<gene>
    <name evidence="2" type="ORF">SAMN05444277_11524</name>
</gene>
<evidence type="ECO:0000256" key="1">
    <source>
        <dbReference type="SAM" id="SignalP"/>
    </source>
</evidence>
<keyword evidence="1" id="KW-0732">Signal</keyword>
<sequence length="123" mass="14578">MKKIFTLFLTLFIISAAAFSQPFAAAVTFRTPAVHFSYGKHYVETYSLTTVERDRQIANINAAYNQQVREAMSLRIAASRKIDLIQQLQRERNNKIEAVNNRFLDYRNKHNYNHYDRNFNWIK</sequence>
<proteinExistence type="predicted"/>
<dbReference type="EMBL" id="FOXQ01000015">
    <property type="protein sequence ID" value="SFQ49637.1"/>
    <property type="molecule type" value="Genomic_DNA"/>
</dbReference>
<evidence type="ECO:0000313" key="2">
    <source>
        <dbReference type="EMBL" id="SFQ49637.1"/>
    </source>
</evidence>
<dbReference type="AlphaFoldDB" id="A0A1I5Z0K7"/>
<organism evidence="2 3">
    <name type="scientific">Parafilimonas terrae</name>
    <dbReference type="NCBI Taxonomy" id="1465490"/>
    <lineage>
        <taxon>Bacteria</taxon>
        <taxon>Pseudomonadati</taxon>
        <taxon>Bacteroidota</taxon>
        <taxon>Chitinophagia</taxon>
        <taxon>Chitinophagales</taxon>
        <taxon>Chitinophagaceae</taxon>
        <taxon>Parafilimonas</taxon>
    </lineage>
</organism>
<accession>A0A1I5Z0K7</accession>
<reference evidence="2 3" key="1">
    <citation type="submission" date="2016-10" db="EMBL/GenBank/DDBJ databases">
        <authorList>
            <person name="de Groot N.N."/>
        </authorList>
    </citation>
    <scope>NUCLEOTIDE SEQUENCE [LARGE SCALE GENOMIC DNA]</scope>
    <source>
        <strain evidence="2 3">DSM 28286</strain>
    </source>
</reference>
<feature type="signal peptide" evidence="1">
    <location>
        <begin position="1"/>
        <end position="24"/>
    </location>
</feature>